<reference evidence="1 2" key="1">
    <citation type="submission" date="2016-03" db="EMBL/GenBank/DDBJ databases">
        <authorList>
            <person name="Ploux O."/>
        </authorList>
    </citation>
    <scope>NUCLEOTIDE SEQUENCE [LARGE SCALE GENOMIC DNA]</scope>
    <source>
        <strain evidence="1 2">UAMH 11012</strain>
    </source>
</reference>
<organism evidence="1 2">
    <name type="scientific">Phialocephala subalpina</name>
    <dbReference type="NCBI Taxonomy" id="576137"/>
    <lineage>
        <taxon>Eukaryota</taxon>
        <taxon>Fungi</taxon>
        <taxon>Dikarya</taxon>
        <taxon>Ascomycota</taxon>
        <taxon>Pezizomycotina</taxon>
        <taxon>Leotiomycetes</taxon>
        <taxon>Helotiales</taxon>
        <taxon>Mollisiaceae</taxon>
        <taxon>Phialocephala</taxon>
        <taxon>Phialocephala fortinii species complex</taxon>
    </lineage>
</organism>
<dbReference type="OrthoDB" id="192702at2759"/>
<evidence type="ECO:0000313" key="1">
    <source>
        <dbReference type="EMBL" id="CZR68932.1"/>
    </source>
</evidence>
<name>A0A1L7XV53_9HELO</name>
<dbReference type="Pfam" id="PF11017">
    <property type="entry name" value="DUF2855"/>
    <property type="match status" value="1"/>
</dbReference>
<protein>
    <submittedName>
        <fullName evidence="1">Uncharacterized protein</fullName>
    </submittedName>
</protein>
<dbReference type="STRING" id="576137.A0A1L7XV53"/>
<gene>
    <name evidence="1" type="ORF">PAC_18833</name>
</gene>
<proteinExistence type="predicted"/>
<dbReference type="AlphaFoldDB" id="A0A1L7XV53"/>
<dbReference type="InterPro" id="IPR021276">
    <property type="entry name" value="DUF2855"/>
</dbReference>
<accession>A0A1L7XV53</accession>
<evidence type="ECO:0000313" key="2">
    <source>
        <dbReference type="Proteomes" id="UP000184330"/>
    </source>
</evidence>
<sequence length="421" mass="46629">MTTTPSVIQILSRNNYEDQHLVSLPNALPFPALAPSSIRIKTSIFSLTANNLMYGRIGHIIRTWEIHPLPSSIPSEYSDPTKFGRIGAWGYATVQESNVPDIEVDSQIFGLLPIGTLPLDMKVQLNQGLPGQFSEVSKHRENVMPLYNQYLFYPPVSGRTSDMKESRGYDALFQIFFTTSYLINRFAFPWVPAEFLHPSNIEDNWTPEKGEIDQKTTVLVFADSGKTALALGYLLKSCRPEGSKPKSVIGIGSQASRDFAKGTRFYDKTLMYEDDSGDLDEELGLAADSKIVVVEFGSRGGAAARWANKLRESHDNVVQLIVAGEVVKETPEEALEKFKARTKTGATVFNASAAGVQAVNVLGEKRYSDELLTEWLAFKNRGLVQGLELVWGVGMEAVGKGWEKLCKGEVKSDQGLVFYLE</sequence>
<keyword evidence="2" id="KW-1185">Reference proteome</keyword>
<dbReference type="EMBL" id="FJOG01000062">
    <property type="protein sequence ID" value="CZR68932.1"/>
    <property type="molecule type" value="Genomic_DNA"/>
</dbReference>
<dbReference type="Proteomes" id="UP000184330">
    <property type="component" value="Unassembled WGS sequence"/>
</dbReference>